<dbReference type="Pfam" id="PF06429">
    <property type="entry name" value="Flg_bbr_C"/>
    <property type="match status" value="1"/>
</dbReference>
<evidence type="ECO:0000259" key="4">
    <source>
        <dbReference type="Pfam" id="PF06429"/>
    </source>
</evidence>
<comment type="similarity">
    <text evidence="1 2">Belongs to the flagella basal body rod proteins family.</text>
</comment>
<keyword evidence="6" id="KW-0969">Cilium</keyword>
<dbReference type="InterPro" id="IPR053967">
    <property type="entry name" value="LlgE_F_G-like_D1"/>
</dbReference>
<evidence type="ECO:0000256" key="1">
    <source>
        <dbReference type="ARBA" id="ARBA00009677"/>
    </source>
</evidence>
<dbReference type="AlphaFoldDB" id="A0A5B8U1E3"/>
<dbReference type="Proteomes" id="UP000321805">
    <property type="component" value="Chromosome"/>
</dbReference>
<accession>A0A5B8U1E3</accession>
<dbReference type="PANTHER" id="PTHR30435:SF19">
    <property type="entry name" value="FLAGELLAR BASAL-BODY ROD PROTEIN FLGG"/>
    <property type="match status" value="1"/>
</dbReference>
<evidence type="ECO:0000256" key="2">
    <source>
        <dbReference type="RuleBase" id="RU362116"/>
    </source>
</evidence>
<dbReference type="Pfam" id="PF00460">
    <property type="entry name" value="Flg_bb_rod"/>
    <property type="match status" value="1"/>
</dbReference>
<dbReference type="InterPro" id="IPR020013">
    <property type="entry name" value="Flagellar_FlgE/F/G"/>
</dbReference>
<protein>
    <submittedName>
        <fullName evidence="6">Flagellar hook-basal body protein</fullName>
    </submittedName>
</protein>
<dbReference type="PANTHER" id="PTHR30435">
    <property type="entry name" value="FLAGELLAR PROTEIN"/>
    <property type="match status" value="1"/>
</dbReference>
<evidence type="ECO:0000313" key="7">
    <source>
        <dbReference type="Proteomes" id="UP000321805"/>
    </source>
</evidence>
<evidence type="ECO:0000259" key="3">
    <source>
        <dbReference type="Pfam" id="PF00460"/>
    </source>
</evidence>
<organism evidence="6 7">
    <name type="scientific">Baekduia soli</name>
    <dbReference type="NCBI Taxonomy" id="496014"/>
    <lineage>
        <taxon>Bacteria</taxon>
        <taxon>Bacillati</taxon>
        <taxon>Actinomycetota</taxon>
        <taxon>Thermoleophilia</taxon>
        <taxon>Solirubrobacterales</taxon>
        <taxon>Baekduiaceae</taxon>
        <taxon>Baekduia</taxon>
    </lineage>
</organism>
<evidence type="ECO:0000313" key="6">
    <source>
        <dbReference type="EMBL" id="QEC46823.1"/>
    </source>
</evidence>
<feature type="domain" description="Flagellar basal body rod protein N-terminal" evidence="3">
    <location>
        <begin position="1"/>
        <end position="31"/>
    </location>
</feature>
<keyword evidence="6" id="KW-0282">Flagellum</keyword>
<sequence length="242" mass="24664">MYTAAAGMAAQQTRLDAVATDLANTNTTGYKHARVAFRDLVYDDAQGYGAAQGVRIGAGSAATPIGRATGQGALQSTGRALDIALEGPGFIQVKLADGTKALTRDGNLDLDVTGKLRLSTGEYVEPPVTLPAGTDPENIGIAPDGTVSIGGRSYGRLTLLDVAAPGALTGGPDNTLIPGTGSGAARGAGKGTIVHQGTLEASDVDEATAMTDMIEAQRAFQLASKAIQTQDQILEIANQVKR</sequence>
<evidence type="ECO:0000259" key="5">
    <source>
        <dbReference type="Pfam" id="PF22692"/>
    </source>
</evidence>
<dbReference type="GO" id="GO:0009425">
    <property type="term" value="C:bacterial-type flagellum basal body"/>
    <property type="evidence" value="ECO:0007669"/>
    <property type="project" value="UniProtKB-SubCell"/>
</dbReference>
<dbReference type="OrthoDB" id="9804559at2"/>
<reference evidence="6 7" key="1">
    <citation type="journal article" date="2018" name="J. Microbiol.">
        <title>Baekduia soli gen. nov., sp. nov., a novel bacterium isolated from the soil of Baekdu Mountain and proposal of a novel family name, Baekduiaceae fam. nov.</title>
        <authorList>
            <person name="An D.S."/>
            <person name="Siddiqi M.Z."/>
            <person name="Kim K.H."/>
            <person name="Yu H.S."/>
            <person name="Im W.T."/>
        </authorList>
    </citation>
    <scope>NUCLEOTIDE SEQUENCE [LARGE SCALE GENOMIC DNA]</scope>
    <source>
        <strain evidence="6 7">BR7-21</strain>
    </source>
</reference>
<feature type="domain" description="Flagellar hook protein FlgE/F/G-like D1" evidence="5">
    <location>
        <begin position="84"/>
        <end position="148"/>
    </location>
</feature>
<keyword evidence="2" id="KW-0975">Bacterial flagellum</keyword>
<proteinExistence type="inferred from homology"/>
<dbReference type="InterPro" id="IPR037925">
    <property type="entry name" value="FlgE/F/G-like"/>
</dbReference>
<feature type="domain" description="Flagellar basal-body/hook protein C-terminal" evidence="4">
    <location>
        <begin position="196"/>
        <end position="239"/>
    </location>
</feature>
<gene>
    <name evidence="6" type="ORF">FSW04_03965</name>
</gene>
<keyword evidence="6" id="KW-0966">Cell projection</keyword>
<dbReference type="InterPro" id="IPR010930">
    <property type="entry name" value="Flg_bb/hook_C_dom"/>
</dbReference>
<dbReference type="EMBL" id="CP042430">
    <property type="protein sequence ID" value="QEC46823.1"/>
    <property type="molecule type" value="Genomic_DNA"/>
</dbReference>
<keyword evidence="7" id="KW-1185">Reference proteome</keyword>
<name>A0A5B8U1E3_9ACTN</name>
<comment type="subcellular location">
    <subcellularLocation>
        <location evidence="2">Bacterial flagellum basal body</location>
    </subcellularLocation>
</comment>
<dbReference type="GO" id="GO:0071978">
    <property type="term" value="P:bacterial-type flagellum-dependent swarming motility"/>
    <property type="evidence" value="ECO:0007669"/>
    <property type="project" value="TreeGrafter"/>
</dbReference>
<dbReference type="Pfam" id="PF22692">
    <property type="entry name" value="LlgE_F_G_D1"/>
    <property type="match status" value="1"/>
</dbReference>
<dbReference type="SUPFAM" id="SSF117143">
    <property type="entry name" value="Flagellar hook protein flgE"/>
    <property type="match status" value="1"/>
</dbReference>
<dbReference type="KEGG" id="bsol:FSW04_03965"/>
<dbReference type="NCBIfam" id="TIGR03506">
    <property type="entry name" value="FlgEFG_subfam"/>
    <property type="match status" value="1"/>
</dbReference>
<dbReference type="InterPro" id="IPR001444">
    <property type="entry name" value="Flag_bb_rod_N"/>
</dbReference>